<evidence type="ECO:0000313" key="10">
    <source>
        <dbReference type="Proteomes" id="UP000184465"/>
    </source>
</evidence>
<dbReference type="Gene3D" id="1.10.3470.10">
    <property type="entry name" value="ABC transporter involved in vitamin B12 uptake, BtuC"/>
    <property type="match status" value="1"/>
</dbReference>
<feature type="transmembrane region" description="Helical" evidence="8">
    <location>
        <begin position="275"/>
        <end position="304"/>
    </location>
</feature>
<feature type="transmembrane region" description="Helical" evidence="8">
    <location>
        <begin position="152"/>
        <end position="172"/>
    </location>
</feature>
<dbReference type="InterPro" id="IPR000522">
    <property type="entry name" value="ABC_transptr_permease_BtuC"/>
</dbReference>
<accession>A0A1M6P376</accession>
<dbReference type="RefSeq" id="WP_242655754.1">
    <property type="nucleotide sequence ID" value="NZ_FRAG01000021.1"/>
</dbReference>
<keyword evidence="10" id="KW-1185">Reference proteome</keyword>
<dbReference type="EMBL" id="FRAG01000021">
    <property type="protein sequence ID" value="SHK02353.1"/>
    <property type="molecule type" value="Genomic_DNA"/>
</dbReference>
<keyword evidence="5 8" id="KW-0812">Transmembrane</keyword>
<feature type="transmembrane region" description="Helical" evidence="8">
    <location>
        <begin position="125"/>
        <end position="146"/>
    </location>
</feature>
<protein>
    <submittedName>
        <fullName evidence="9">Iron complex transport system permease protein</fullName>
    </submittedName>
</protein>
<dbReference type="Proteomes" id="UP000184465">
    <property type="component" value="Unassembled WGS sequence"/>
</dbReference>
<evidence type="ECO:0000256" key="3">
    <source>
        <dbReference type="ARBA" id="ARBA00022448"/>
    </source>
</evidence>
<evidence type="ECO:0000256" key="8">
    <source>
        <dbReference type="SAM" id="Phobius"/>
    </source>
</evidence>
<evidence type="ECO:0000256" key="5">
    <source>
        <dbReference type="ARBA" id="ARBA00022692"/>
    </source>
</evidence>
<dbReference type="AlphaFoldDB" id="A0A1M6P376"/>
<keyword evidence="4" id="KW-1003">Cell membrane</keyword>
<dbReference type="CDD" id="cd06550">
    <property type="entry name" value="TM_ABC_iron-siderophores_like"/>
    <property type="match status" value="1"/>
</dbReference>
<feature type="transmembrane region" description="Helical" evidence="8">
    <location>
        <begin position="226"/>
        <end position="247"/>
    </location>
</feature>
<evidence type="ECO:0000256" key="6">
    <source>
        <dbReference type="ARBA" id="ARBA00022989"/>
    </source>
</evidence>
<feature type="transmembrane region" description="Helical" evidence="8">
    <location>
        <begin position="184"/>
        <end position="206"/>
    </location>
</feature>
<evidence type="ECO:0000256" key="7">
    <source>
        <dbReference type="ARBA" id="ARBA00023136"/>
    </source>
</evidence>
<feature type="transmembrane region" description="Helical" evidence="8">
    <location>
        <begin position="93"/>
        <end position="113"/>
    </location>
</feature>
<dbReference type="Pfam" id="PF01032">
    <property type="entry name" value="FecCD"/>
    <property type="match status" value="1"/>
</dbReference>
<dbReference type="InterPro" id="IPR037294">
    <property type="entry name" value="ABC_BtuC-like"/>
</dbReference>
<keyword evidence="3" id="KW-0813">Transport</keyword>
<reference evidence="10" key="1">
    <citation type="submission" date="2016-11" db="EMBL/GenBank/DDBJ databases">
        <authorList>
            <person name="Varghese N."/>
            <person name="Submissions S."/>
        </authorList>
    </citation>
    <scope>NUCLEOTIDE SEQUENCE [LARGE SCALE GENOMIC DNA]</scope>
    <source>
        <strain evidence="10">DSM 15212 / CIP 107654 / DViRD3</strain>
    </source>
</reference>
<evidence type="ECO:0000313" key="9">
    <source>
        <dbReference type="EMBL" id="SHK02353.1"/>
    </source>
</evidence>
<keyword evidence="6 8" id="KW-1133">Transmembrane helix</keyword>
<proteinExistence type="inferred from homology"/>
<dbReference type="GO" id="GO:0022857">
    <property type="term" value="F:transmembrane transporter activity"/>
    <property type="evidence" value="ECO:0007669"/>
    <property type="project" value="InterPro"/>
</dbReference>
<evidence type="ECO:0000256" key="1">
    <source>
        <dbReference type="ARBA" id="ARBA00004651"/>
    </source>
</evidence>
<name>A0A1M6P376_PARC5</name>
<dbReference type="PANTHER" id="PTHR30472">
    <property type="entry name" value="FERRIC ENTEROBACTIN TRANSPORT SYSTEM PERMEASE PROTEIN"/>
    <property type="match status" value="1"/>
</dbReference>
<dbReference type="SUPFAM" id="SSF81345">
    <property type="entry name" value="ABC transporter involved in vitamin B12 uptake, BtuC"/>
    <property type="match status" value="1"/>
</dbReference>
<dbReference type="FunFam" id="1.10.3470.10:FF:000001">
    <property type="entry name" value="Vitamin B12 ABC transporter permease BtuC"/>
    <property type="match status" value="1"/>
</dbReference>
<dbReference type="STRING" id="1121301.SAMN02745912_01990"/>
<comment type="similarity">
    <text evidence="2">Belongs to the binding-protein-dependent transport system permease family. FecCD subfamily.</text>
</comment>
<feature type="transmembrane region" description="Helical" evidence="8">
    <location>
        <begin position="346"/>
        <end position="363"/>
    </location>
</feature>
<feature type="transmembrane region" description="Helical" evidence="8">
    <location>
        <begin position="316"/>
        <end position="334"/>
    </location>
</feature>
<keyword evidence="7 8" id="KW-0472">Membrane</keyword>
<organism evidence="9 10">
    <name type="scientific">Paramaledivibacter caminithermalis (strain DSM 15212 / CIP 107654 / DViRD3)</name>
    <name type="common">Clostridium caminithermale</name>
    <dbReference type="NCBI Taxonomy" id="1121301"/>
    <lineage>
        <taxon>Bacteria</taxon>
        <taxon>Bacillati</taxon>
        <taxon>Bacillota</taxon>
        <taxon>Clostridia</taxon>
        <taxon>Peptostreptococcales</taxon>
        <taxon>Caminicellaceae</taxon>
        <taxon>Paramaledivibacter</taxon>
    </lineage>
</organism>
<evidence type="ECO:0000256" key="2">
    <source>
        <dbReference type="ARBA" id="ARBA00007935"/>
    </source>
</evidence>
<gene>
    <name evidence="9" type="ORF">SAMN02745912_01990</name>
</gene>
<dbReference type="GO" id="GO:0033214">
    <property type="term" value="P:siderophore-iron import into cell"/>
    <property type="evidence" value="ECO:0007669"/>
    <property type="project" value="TreeGrafter"/>
</dbReference>
<sequence length="372" mass="40148">MANTNLFKKNNNEKSCEFEHGIIRDRRFLGVIIFLLFIALFVSIILAVVFGPVYIKPSEVLRIVIYNTIKIPIGDIDSLTSGVNYDIIWGIRFPRIILGAVVGMGLAIVGVVMQAMVQNPLANPYTLGISSGASLGATFAIMIGVGRLFGTNAVGISAFLGAFICSLSVYVLSNIGGRSSSVKLLLAGMATSAICSAFTSFIIFIANDAHGMRTLTFWLMGSLTSASWDNIIMPSIIILFGVFFFVFQFRNLNMMLMGDENAITLGTDLNIYRKIYMVITSLMTGMIVCVAGTIGFVGLIIPHIVRGLAGSDHRKLVPISSLVGAIFLIWTDVFAKSIMGGAEMPIGVITSLLGAPFFVWLMIKKSYGFGGN</sequence>
<dbReference type="PANTHER" id="PTHR30472:SF25">
    <property type="entry name" value="ABC TRANSPORTER PERMEASE PROTEIN MJ0876-RELATED"/>
    <property type="match status" value="1"/>
</dbReference>
<evidence type="ECO:0000256" key="4">
    <source>
        <dbReference type="ARBA" id="ARBA00022475"/>
    </source>
</evidence>
<comment type="subcellular location">
    <subcellularLocation>
        <location evidence="1">Cell membrane</location>
        <topology evidence="1">Multi-pass membrane protein</topology>
    </subcellularLocation>
</comment>
<feature type="transmembrane region" description="Helical" evidence="8">
    <location>
        <begin position="28"/>
        <end position="55"/>
    </location>
</feature>
<dbReference type="GO" id="GO:0005886">
    <property type="term" value="C:plasma membrane"/>
    <property type="evidence" value="ECO:0007669"/>
    <property type="project" value="UniProtKB-SubCell"/>
</dbReference>